<dbReference type="AlphaFoldDB" id="A0A7V1PUS2"/>
<sequence length="293" mass="32992">MPKSFPALTGLMVLSVLIFVYGDQPLAPVGVKTSLSANTVPLDGEVVFSIELSWNGVLDDVRIDKVAEPVTENLILRGRGSANRVIGDSLGGNRAFKRFDFYFKPQATGRARIKPVNIMYVYRGRPHTVYSDAAFFEISPPVEKSRKVFMPGSVLLWGLLLLFMAAVFFVTIRFFLVRRGQKPSVEQRLDIGEKYHRLLQTTIHPSNGQERENRADMLKLLDSYLMEKTGQTLEGAQTREAMLAGIPGDEKVKERVFKMLREMKNSEEDGGLPAQRMYEELDAFFKAAQHNVS</sequence>
<evidence type="ECO:0000313" key="2">
    <source>
        <dbReference type="EMBL" id="HED09902.1"/>
    </source>
</evidence>
<feature type="transmembrane region" description="Helical" evidence="1">
    <location>
        <begin position="154"/>
        <end position="176"/>
    </location>
</feature>
<proteinExistence type="predicted"/>
<protein>
    <submittedName>
        <fullName evidence="2">Uncharacterized protein</fullName>
    </submittedName>
</protein>
<comment type="caution">
    <text evidence="2">The sequence shown here is derived from an EMBL/GenBank/DDBJ whole genome shotgun (WGS) entry which is preliminary data.</text>
</comment>
<dbReference type="Proteomes" id="UP000886005">
    <property type="component" value="Unassembled WGS sequence"/>
</dbReference>
<accession>A0A7V1PUS2</accession>
<dbReference type="EMBL" id="DRLD01000118">
    <property type="protein sequence ID" value="HED09902.1"/>
    <property type="molecule type" value="Genomic_DNA"/>
</dbReference>
<keyword evidence="1" id="KW-1133">Transmembrane helix</keyword>
<evidence type="ECO:0000256" key="1">
    <source>
        <dbReference type="SAM" id="Phobius"/>
    </source>
</evidence>
<name>A0A7V1PUS2_CALAY</name>
<gene>
    <name evidence="2" type="ORF">ENJ10_04385</name>
</gene>
<organism evidence="2">
    <name type="scientific">Caldithrix abyssi</name>
    <dbReference type="NCBI Taxonomy" id="187145"/>
    <lineage>
        <taxon>Bacteria</taxon>
        <taxon>Pseudomonadati</taxon>
        <taxon>Calditrichota</taxon>
        <taxon>Calditrichia</taxon>
        <taxon>Calditrichales</taxon>
        <taxon>Calditrichaceae</taxon>
        <taxon>Caldithrix</taxon>
    </lineage>
</organism>
<keyword evidence="1" id="KW-0812">Transmembrane</keyword>
<reference evidence="2" key="1">
    <citation type="journal article" date="2020" name="mSystems">
        <title>Genome- and Community-Level Interaction Insights into Carbon Utilization and Element Cycling Functions of Hydrothermarchaeota in Hydrothermal Sediment.</title>
        <authorList>
            <person name="Zhou Z."/>
            <person name="Liu Y."/>
            <person name="Xu W."/>
            <person name="Pan J."/>
            <person name="Luo Z.H."/>
            <person name="Li M."/>
        </authorList>
    </citation>
    <scope>NUCLEOTIDE SEQUENCE [LARGE SCALE GENOMIC DNA]</scope>
    <source>
        <strain evidence="2">HyVt-456</strain>
    </source>
</reference>
<keyword evidence="1" id="KW-0472">Membrane</keyword>